<dbReference type="AlphaFoldDB" id="A0AAP0R040"/>
<keyword evidence="2" id="KW-1185">Reference proteome</keyword>
<sequence>MARIHHHNGCFEDGLPMRVKKILYDESSSGNLVKNQPFNCANDTQVTSEVSDGTSVSAISHRHNSILLQQSSPSKLKLRVACSSRISRSGKLIVPFSHQCLDMFLVTREVSDVTNVSASSHLRNSIILQQSSTSKPKLIAACSSRIS</sequence>
<protein>
    <submittedName>
        <fullName evidence="1">Uncharacterized protein</fullName>
    </submittedName>
</protein>
<evidence type="ECO:0000313" key="1">
    <source>
        <dbReference type="EMBL" id="KAK9229139.1"/>
    </source>
</evidence>
<gene>
    <name evidence="1" type="ORF">WN944_022096</name>
</gene>
<comment type="caution">
    <text evidence="1">The sequence shown here is derived from an EMBL/GenBank/DDBJ whole genome shotgun (WGS) entry which is preliminary data.</text>
</comment>
<accession>A0AAP0R040</accession>
<dbReference type="EMBL" id="JBCGBO010000001">
    <property type="protein sequence ID" value="KAK9229139.1"/>
    <property type="molecule type" value="Genomic_DNA"/>
</dbReference>
<dbReference type="Proteomes" id="UP001428341">
    <property type="component" value="Unassembled WGS sequence"/>
</dbReference>
<organism evidence="1 2">
    <name type="scientific">Citrus x changshan-huyou</name>
    <dbReference type="NCBI Taxonomy" id="2935761"/>
    <lineage>
        <taxon>Eukaryota</taxon>
        <taxon>Viridiplantae</taxon>
        <taxon>Streptophyta</taxon>
        <taxon>Embryophyta</taxon>
        <taxon>Tracheophyta</taxon>
        <taxon>Spermatophyta</taxon>
        <taxon>Magnoliopsida</taxon>
        <taxon>eudicotyledons</taxon>
        <taxon>Gunneridae</taxon>
        <taxon>Pentapetalae</taxon>
        <taxon>rosids</taxon>
        <taxon>malvids</taxon>
        <taxon>Sapindales</taxon>
        <taxon>Rutaceae</taxon>
        <taxon>Aurantioideae</taxon>
        <taxon>Citrus</taxon>
    </lineage>
</organism>
<reference evidence="1 2" key="1">
    <citation type="submission" date="2024-05" db="EMBL/GenBank/DDBJ databases">
        <title>Haplotype-resolved chromosome-level genome assembly of Huyou (Citrus changshanensis).</title>
        <authorList>
            <person name="Miao C."/>
            <person name="Chen W."/>
            <person name="Wu Y."/>
            <person name="Wang L."/>
            <person name="Zhao S."/>
            <person name="Grierson D."/>
            <person name="Xu C."/>
            <person name="Chen K."/>
        </authorList>
    </citation>
    <scope>NUCLEOTIDE SEQUENCE [LARGE SCALE GENOMIC DNA]</scope>
    <source>
        <strain evidence="1">01-14</strain>
        <tissue evidence="1">Leaf</tissue>
    </source>
</reference>
<evidence type="ECO:0000313" key="2">
    <source>
        <dbReference type="Proteomes" id="UP001428341"/>
    </source>
</evidence>
<proteinExistence type="predicted"/>
<name>A0AAP0R040_9ROSI</name>